<accession>A0AAD7RML3</accession>
<protein>
    <recommendedName>
        <fullName evidence="43">E3 ubiquitin-protein ligase MIB2</fullName>
        <ecNumber evidence="9">2.3.2.27</ecNumber>
        <ecNumber evidence="10">2.7.11.1</ecNumber>
    </recommendedName>
    <alternativeName>
        <fullName evidence="42">Exosome complex component 10</fullName>
    </alternativeName>
    <alternativeName>
        <fullName evidence="44">Mind bomb homolog 2</fullName>
    </alternativeName>
    <alternativeName>
        <fullName evidence="45">RING-type E3 ubiquitin transferase MIB2</fullName>
    </alternativeName>
</protein>
<comment type="catalytic activity">
    <reaction evidence="39">
        <text>L-seryl-[protein] + ATP = O-phospho-L-seryl-[protein] + ADP + H(+)</text>
        <dbReference type="Rhea" id="RHEA:17989"/>
        <dbReference type="Rhea" id="RHEA-COMP:9863"/>
        <dbReference type="Rhea" id="RHEA-COMP:11604"/>
        <dbReference type="ChEBI" id="CHEBI:15378"/>
        <dbReference type="ChEBI" id="CHEBI:29999"/>
        <dbReference type="ChEBI" id="CHEBI:30616"/>
        <dbReference type="ChEBI" id="CHEBI:83421"/>
        <dbReference type="ChEBI" id="CHEBI:456216"/>
        <dbReference type="EC" id="2.7.11.1"/>
    </reaction>
</comment>
<keyword evidence="17" id="KW-0540">Nuclease</keyword>
<gene>
    <name evidence="58" type="ORF">AAFF_G00165540</name>
</gene>
<dbReference type="Gene3D" id="1.10.1070.11">
    <property type="entry name" value="Phosphatidylinositol 3-/4-kinase, catalytic domain"/>
    <property type="match status" value="1"/>
</dbReference>
<dbReference type="Pfam" id="PF12796">
    <property type="entry name" value="Ank_2"/>
    <property type="match status" value="3"/>
</dbReference>
<dbReference type="InterPro" id="IPR012337">
    <property type="entry name" value="RNaseH-like_sf"/>
</dbReference>
<feature type="compositionally biased region" description="Low complexity" evidence="49">
    <location>
        <begin position="998"/>
        <end position="1011"/>
    </location>
</feature>
<dbReference type="InterPro" id="IPR040847">
    <property type="entry name" value="SH3_15"/>
</dbReference>
<feature type="region of interest" description="Disordered" evidence="49">
    <location>
        <begin position="4783"/>
        <end position="4818"/>
    </location>
</feature>
<dbReference type="InterPro" id="IPR003151">
    <property type="entry name" value="PIK-rel_kinase_FAT"/>
</dbReference>
<dbReference type="FunFam" id="1.25.40.20:FF:000110">
    <property type="entry name" value="Mindbomb E3 ubiquitin protein ligase 2"/>
    <property type="match status" value="1"/>
</dbReference>
<dbReference type="Gene3D" id="1.20.120.150">
    <property type="entry name" value="FKBP12-rapamycin binding domain"/>
    <property type="match status" value="2"/>
</dbReference>
<dbReference type="Gene3D" id="2.30.30.40">
    <property type="entry name" value="SH3 Domains"/>
    <property type="match status" value="2"/>
</dbReference>
<dbReference type="GO" id="GO:0019219">
    <property type="term" value="P:regulation of nucleobase-containing compound metabolic process"/>
    <property type="evidence" value="ECO:0007669"/>
    <property type="project" value="UniProtKB-ARBA"/>
</dbReference>
<dbReference type="SUPFAM" id="SSF48403">
    <property type="entry name" value="Ankyrin repeat"/>
    <property type="match status" value="2"/>
</dbReference>
<dbReference type="InterPro" id="IPR001045">
    <property type="entry name" value="Spermi_synthase"/>
</dbReference>
<evidence type="ECO:0000256" key="16">
    <source>
        <dbReference type="ARBA" id="ARBA00022679"/>
    </source>
</evidence>
<dbReference type="FunFam" id="1.25.10.10:FF:000060">
    <property type="entry name" value="Serine/threonine-protein kinase mTOR"/>
    <property type="match status" value="1"/>
</dbReference>
<dbReference type="SMART" id="SM00474">
    <property type="entry name" value="35EXOc"/>
    <property type="match status" value="1"/>
</dbReference>
<evidence type="ECO:0000256" key="29">
    <source>
        <dbReference type="ARBA" id="ARBA00022840"/>
    </source>
</evidence>
<dbReference type="PRINTS" id="PR01415">
    <property type="entry name" value="ANKYRIN"/>
</dbReference>
<dbReference type="InterPro" id="IPR010997">
    <property type="entry name" value="HRDC-like_sf"/>
</dbReference>
<evidence type="ECO:0000256" key="33">
    <source>
        <dbReference type="ARBA" id="ARBA00022976"/>
    </source>
</evidence>
<dbReference type="InterPro" id="IPR010606">
    <property type="entry name" value="Mib_Herc2"/>
</dbReference>
<dbReference type="InterPro" id="IPR013083">
    <property type="entry name" value="Znf_RING/FYVE/PHD"/>
</dbReference>
<dbReference type="EC" id="2.3.2.27" evidence="9"/>
<feature type="domain" description="MIB/HERC2" evidence="57">
    <location>
        <begin position="62"/>
        <end position="141"/>
    </location>
</feature>
<dbReference type="GO" id="GO:0008408">
    <property type="term" value="F:3'-5' exonuclease activity"/>
    <property type="evidence" value="ECO:0007669"/>
    <property type="project" value="InterPro"/>
</dbReference>
<evidence type="ECO:0000256" key="19">
    <source>
        <dbReference type="ARBA" id="ARBA00022737"/>
    </source>
</evidence>
<dbReference type="PROSITE" id="PS01357">
    <property type="entry name" value="ZF_ZZ_1"/>
    <property type="match status" value="1"/>
</dbReference>
<dbReference type="InterPro" id="IPR003152">
    <property type="entry name" value="FATC_dom"/>
</dbReference>
<dbReference type="InterPro" id="IPR057564">
    <property type="entry name" value="HEAT_ATR"/>
</dbReference>
<dbReference type="PROSITE" id="PS01330">
    <property type="entry name" value="PABS_1"/>
    <property type="match status" value="1"/>
</dbReference>
<dbReference type="InterPro" id="IPR014009">
    <property type="entry name" value="PIK_FAT"/>
</dbReference>
<evidence type="ECO:0000256" key="38">
    <source>
        <dbReference type="ARBA" id="ARBA00047899"/>
    </source>
</evidence>
<keyword evidence="16 48" id="KW-0808">Transferase</keyword>
<keyword evidence="23" id="KW-0418">Kinase</keyword>
<dbReference type="InterPro" id="IPR002121">
    <property type="entry name" value="HRDC_dom"/>
</dbReference>
<keyword evidence="22 47" id="KW-0863">Zinc-finger</keyword>
<feature type="region of interest" description="Disordered" evidence="49">
    <location>
        <begin position="849"/>
        <end position="888"/>
    </location>
</feature>
<dbReference type="GO" id="GO:0005730">
    <property type="term" value="C:nucleolus"/>
    <property type="evidence" value="ECO:0007669"/>
    <property type="project" value="UniProtKB-SubCell"/>
</dbReference>
<dbReference type="FunFam" id="3.40.50.150:FF:000013">
    <property type="entry name" value="Spermidine synthase"/>
    <property type="match status" value="1"/>
</dbReference>
<feature type="region of interest" description="Disordered" evidence="49">
    <location>
        <begin position="3606"/>
        <end position="3664"/>
    </location>
</feature>
<evidence type="ECO:0000256" key="6">
    <source>
        <dbReference type="ARBA" id="ARBA00004906"/>
    </source>
</evidence>
<dbReference type="Pfam" id="PF11865">
    <property type="entry name" value="mTOR_dom"/>
    <property type="match status" value="1"/>
</dbReference>
<dbReference type="InterPro" id="IPR011009">
    <property type="entry name" value="Kinase-like_dom_sf"/>
</dbReference>
<dbReference type="SMART" id="SM00184">
    <property type="entry name" value="RING"/>
    <property type="match status" value="2"/>
</dbReference>
<evidence type="ECO:0000256" key="22">
    <source>
        <dbReference type="ARBA" id="ARBA00022771"/>
    </source>
</evidence>
<dbReference type="GO" id="GO:0008270">
    <property type="term" value="F:zinc ion binding"/>
    <property type="evidence" value="ECO:0007669"/>
    <property type="project" value="UniProtKB-KW"/>
</dbReference>
<dbReference type="FunFam" id="2.30.30.40:FF:000078">
    <property type="entry name" value="Putative e3 ubiquitin-protein ligase mib2"/>
    <property type="match status" value="1"/>
</dbReference>
<evidence type="ECO:0000256" key="34">
    <source>
        <dbReference type="ARBA" id="ARBA00023043"/>
    </source>
</evidence>
<dbReference type="FunFam" id="3.30.40.10:FF:000261">
    <property type="entry name" value="Mindbomb E3 ubiquitin protein ligase 2"/>
    <property type="match status" value="1"/>
</dbReference>
<keyword evidence="32" id="KW-0694">RNA-binding</keyword>
<dbReference type="SUPFAM" id="SSF57850">
    <property type="entry name" value="RING/U-box"/>
    <property type="match status" value="2"/>
</dbReference>
<keyword evidence="31" id="KW-0832">Ubl conjugation</keyword>
<evidence type="ECO:0000256" key="13">
    <source>
        <dbReference type="ARBA" id="ARBA00022527"/>
    </source>
</evidence>
<dbReference type="InterPro" id="IPR026683">
    <property type="entry name" value="TOR_cat"/>
</dbReference>
<feature type="domain" description="FAT" evidence="55">
    <location>
        <begin position="2927"/>
        <end position="3510"/>
    </location>
</feature>
<dbReference type="HAMAP" id="MF_00198">
    <property type="entry name" value="Spermidine_synth"/>
    <property type="match status" value="1"/>
</dbReference>
<dbReference type="SMART" id="SM00291">
    <property type="entry name" value="ZnF_ZZ"/>
    <property type="match status" value="1"/>
</dbReference>
<dbReference type="Gene3D" id="1.25.40.10">
    <property type="entry name" value="Tetratricopeptide repeat domain"/>
    <property type="match status" value="1"/>
</dbReference>
<keyword evidence="29" id="KW-0067">ATP-binding</keyword>
<dbReference type="FunFam" id="1.25.10.10:FF:000140">
    <property type="entry name" value="Serine/threonine-protein kinase mTOR"/>
    <property type="match status" value="1"/>
</dbReference>
<dbReference type="InterPro" id="IPR002562">
    <property type="entry name" value="3'-5'_exonuclease_dom"/>
</dbReference>
<dbReference type="InterPro" id="IPR036770">
    <property type="entry name" value="Ankyrin_rpt-contain_sf"/>
</dbReference>
<dbReference type="GO" id="GO:0044877">
    <property type="term" value="F:protein-containing complex binding"/>
    <property type="evidence" value="ECO:0007669"/>
    <property type="project" value="InterPro"/>
</dbReference>
<evidence type="ECO:0000256" key="44">
    <source>
        <dbReference type="ARBA" id="ARBA00078905"/>
    </source>
</evidence>
<keyword evidence="59" id="KW-1185">Reference proteome</keyword>
<keyword evidence="48" id="KW-0620">Polyamine biosynthesis</keyword>
<sequence length="5109" mass="574208">MTLNRSYFIVAGEDDFIKVLCKFSRVTPELSSETFVLPSQRPAGPRPCPAPVSRPRKRSEPGRPPQSDGMEVGMRVVRGIDWKWGNQDDGEGHVGTVVEIGRQGSTTTPDKTVVVQWDSGTRTNYRTGYQGAFDLLLYDNAQIGVRHSNIICDSCKKHGIMGMRWKCKVCFDYDLCTQCYMNNKHDLGHAFERYETAHSQPVTLAPRQNLSRIILKGIFQGVKVVRGPDWDWGNQDGGEGKIGKVVDIRGWDTESGRSVASVTWSNGTTNVYRMGHKGKVDLKYVSDVAGGYYYKDHLPKLGEHAELQRQESADGHTFQQGDKVKCLLEVDILRQMQEGHGGWNPKMAEYICRIGTVHRITDRGDVRVQYSNNIRWTFHPGALTKVNSFGVGDLVRVLEDMDGVKRLQAGHGEWTDSMAPALGQVGKVLKVYADGDLRVAFGGQTWTFNPACLSAQPVEVDANLMTAENPSESGSTVISVLEKLLSQSTEQDNPSRLVIEAAHGSAVKVRDLVHKYPEKVDIKNQGKTALQVAAHQGHMEVLKVLLQANSSIEVKDEDGDTALHYTAFGNQPEIARLLLSKGANVNLLNNSMCTALHIAVNKGFTEVVRVLSEHAADVNLQDSYGDTPLHDAIAKDFRNIIEILTAVPNIDFTQQNNRGFNLLHHASLKGNKLLALVVSPDQGGAFGCPPQGEGEGEPAWVRREARKRCLQNVGGGKFQHLLTNLTMAVKPEEKEELCPARGRRPRGLWALTTACLILTQAAPDPHAASVPVGLSTRAAGVLGPSAWGFHSGDFHPRCFTPAATLTPAALVIGGYMRSGAEPVRSGGISFKFSRVAVRTSPAANRVWAPSAPVRGLPHGTGGNADRARGSDCRATARSPSWPPAPLGLTHTADALQTAPRPPAHRHQRKKQWIKVVLCGSRCSEEGRGAGLGVEEVRERVRGGRSDGDSCSLLQPSALRVPMTPFMATEEVHCEETARPLGWAQPIRRAEKALELHQQRNTGTGRTQTRTRSPPAGRRPSDGQTSRAAVPRTKRALSSDGEDPDPRAPAGGREEGGRLLRLHLGSLNNHRDVVEILIKEGRCDVNIRNNRNQTPLQLAVTQGHAEVVQLLVSEGADVNVEDEDGDTAMHVALSRQQLAATMAATEGEGSSLYTRLNGSGLLGNTELNVGAAIACFLAQEGADINYANHKGKSPLDLVTDSAVMQLIKSFSDKHRLQQLQAITCGTGTSSASLRRVHTTPNTMTNLAMPATPGPSECLICSELALLVLFAPCQHSVACEECAHRMKKCIKCQVTITKKIRQDQTEVDCSPSSENSEQHNLLEQLQSRYRQMEERITCPICIDNHIKLVFQCGHASCINCSAALKTCPICRQTIHAVRGALPSEEPRSAIGRGALSVLVLGHPLRYSRHGPYRGNKRAPEESNESAFHGGQRYPAVTAATMSGTATVLQQFVSGLKSRNEETRAKAAKDLQHYVTTELRELSQEEATTFYDELNHHIFELVSSSDVNEKKGGILAIVSLIGVEGGNATRISRFANYLRNLLPSSDPVVMEMASKAMGHLSMAGDTFTAEYVEFEVKRALEWLGADRNEGRRHAAVLVLRELAVSAPTFFFQQVQPFFDNIFYAVWDSKQAIREGAVSALRACLILTTQRETKEMQKPQWYKQTFEEAEKGFDETVSKEKGMNRDDRVHGALLILNELVRISSMEGERMREEMEEITQQQLVHDKYCKELMGFGTKPRHITPFTSFQSVQPQQSNALLGLLGYSTPQGFLSFGATPVPSKSTLVESRYCRELMEERFDQVCRWVLKYRTSKNPLIQMSILNLLPRLAAFQAHTFTDQYLSDTMTHLLGCLKKEKERTAAFQALGLLVVAVRTDIQPYLTKILEIIKAALPPKDFAHKRQKTMQVDATVFTCISMVSRAMGPSIHQDIKELLEPMLAVGLSPALTAVLYDLSRQIPLLKKDIQDGLLKMLSLVLMHKPLRHPGMPKGLAHQLASPSLTNIPEASDVGSITLALRTLGSFEFEGHSLTQFVRHCADHFLNSEHKEVRMEAARTCSRLLTPSIHLISGHGHVVSQTAVQVVADVLSKLLVVGITDPDPDIRYCVLASLDERFDAHLAQAENLQALFVALNDEVFEIRELAICTIGRLSSMNPAFVMPFLRKMLIQILTELEHSGVGRNKEQSARMLGHLVSNAPRLIRPYMEPILKALILKLKDPDPNPGVVISVLATIGELAQVSGLEMRKWMDELFPIIMDMLQDSSSLAKRQVALWTLGQQVASTGYVVEPYRKYPSLLEVLLNFLKTEQNQGIRREAIRVLGLLGALDPYKHKVNIGMIDQSRDASAVSLSESKSSQDSADYSTSEMLVNMGNLPLDEFYPAVAIVTLMRILRDPSLSNHHTMVVQAVTFIFKSLGLKCVQFLPQVMPTFLNVIRVCDATIREFLFQQLGMLVCFVKIHIRPYMDDIFTLIREYWTPNNPMQNTIILLIEQIVVALGGEFKLYLPQLIPHMLRVFMHDNSTGRSVTIKLLNAIQLFGANLDDYLHLLLPPIVKLFDAPDVPLQARKVALETLDRLTESLDFTDYASRIIHPIVRTLDGTPELRITSMDTLSSLVFQLGKKYQIFIPMVNKVMLKHRMNHQRYDVLICRIVKGYTLAEEEEDPLIFQHRQLRGNQDAHCQGTSLEAPAPCCLLLSVIVLDFLPRCRYPGPAPNRSGTKWLPRITQVGATRCRHQSLQCEGSPRIAHRRILRIQSPPESVASPTDTCSPRPFVTQLGPFRSTLRRPGAFHHRPPSPQLRLLFPLLLRDSHHPSSLLALLQSRPRALAWGAARKVSKDDWLEWLRRLSVVLLKESSSPALRSCWSLAQTYIPLARDLFNAAFLSCWSELSEDQQDELIRSIELALTSQDIAEVTQTLLNLAEFMEHSDKGPLPLRDDNGIVLLGERAAKCRAYAKALHYKELEFQKGPSPLILESLISINNKLQQPEAAAGVLEYAMKHFGELEIQATWYEKLHEWEDALVAYDKKIDMNKEDPELILGRMRCLEALGEWGQLHQQCCEEWTLVSEETQAKMARMAAAAAWGLGHWDSMEEYTCMIPRDTHDGAFYRAVLALHQDLFSLAQQCIDKARDLLDAELTAMAGESYSRAYGAMVSCQMLSELEEVIQYKLVPERREIIRETWWERLQGCQRIVEDWQRILMVRSLVINPHEDMRTWLKYASLCGKSGRLALAHKTLVLLLGVDPSKQLDHPLPTVHPHVTYAYMKYMWKSTRKIDAFQHMQHFVQGMQQQAQHAIAAEDQQHKQELHKLMARCFLKLGEWQLSLQGINESTIPKVLQYYSHSTEHDRNWYKAWHAWAVMNFEAVLHYKHQNQGRDEKKKLRHASGASANSEASNSDSEVDSTDHSPVPSPGQKKFNEDLSKTLLLYTVPAVQGFFRSISLSRGNNLQDTLRVLTLWFDYGHWPEVNEALVEGIKTIQIDTWLQVIPQLIARIDTPRALVGRLIHQLLTDIGRYHPQALIYPLTVASKSTTTARHNAANKILKNMCEHCNTLVQQAIMVSEELIRVAILWHEMWHEGLEEASRLYFGERNVKGMFAVLEPLHAMMERETSFNQVSLLPLTSPDPQRDLLQPGLSPVTLTSPDPQRDLLQPGLSPLTLTSPDPQRDLLQPGLSPLTLTSPPQTLKETSFNQAYGRDLMEAQDWCRKYMRSGNVKDLTQAWDLYYHVFRRISKQLPQLTSLELQYVSPKLLMCRDLELAVPGTYDPNQPIIRIQSIAPSLQVITSKQRPRKLTIMGSNGHEFMFLLKGHEDLRQDERVMQLFGLVNTLLANDPASLRKNLSIQRYAVIPLSTNSGLIGWVPHCDTLHALIRDYREKKKILLNIEHRIMLRMAPDYDHLTLMEKVEVFEHAVNNTAGDDLAKLLWLKSPSSEVWFDRRTNYTRSLAVMSMVGYILGLGDRHPSNLMLDRLSGKILHIDFGDCFEVAMTREKFPEKIPFRLTRMLTNAMEVTGLDGNYRITCHTVMEVLREHRDSVMAVLEAFVYDPLLNWRLMDTNTKGNKRSRTRTDSYTAGQSVEALEGIDMGETTHKKAGTTVPESIHSFIGDGLVQPEALNKKAIQIINRVRDKLTGRDFSHDETLDVPTQVELLIKQATSHENLCQCYIGCMSKLMQYHGCRAHMRDRNKLTGMEERFDLVVDSNDIILEKVGILLDEASGVNRTQQPIMPAGFQPPKTVVSSWNRKGRDSGHGSTSETFRLLHAKNVLRPQLKFREKVDNSNTPFVPKIFIKPNAVKPLPAYFSNKHIRKQRPEDLDVPAALADFIHQQRTQEHMGDMSAHPYQHELDHVAVPEGLLSKPEPQMYRPLSETKCLFVDSLDDLVALNEKLARTSEFAVDLEHHSYRSFLGITCLMQISTREEDFIVDCLELRSEMYILNESFTDPSIVKVFHGADSDIEWLQKDFGLYVVNMFDTHQASRALNLGRNSLDHILKLYCNVDSDKRYQLADWRIRPLPEEMFQYARADTHYLLYAYDRLRVDLFDVSNGQPALLQAVWQRSKDICLKKYIRPIFTEDSYMDLYRKQKRSFNTQQLAAFRLLYAWRDKLARREDESTGYILPNHMMIKIAEVLPKESHGIIACCNPVPPLVRQQVNELHMLVQEARDMPLLKAEVVVEKKKGLTPKRKSESTLFGPHDTSRVSESDIPDFSSPGSLAKPGVLFSDDEYETGDTPGGLVASAKITLFEDQDPLEEEILLTVAQQKASSIMESFQNPFRMYLPSKDNNIHISQNAKYDPSSKVYEIRNRWKLQSAEQQKKEAQAKQEARAKAREHAKKAAEERKKAQQTYQESLQDVLTVRQQASGAKKRERIPSDLQDETPKPKTKQPKPTEKPAERTPPPPADFKPFDYSQSDMKVFAVLCLDQQCPSQESELMVLIIGGGDGGVLREVVKHSLVESVVQCEIDEDVINVSKKYLPGMAKGFFSPKLTLNVGDGFEFMKQNQDAFDVIITDSSDPVGPAESLFKESYYQLMKTALRDGGILCCQGECQWLHLELIKEMRTFCKTLFPVVDYAYCTIPTYPSGQIGFMLCSKNSVTDFRKPVRELPRDEVEGMNLKYYNPEIHRAAFILPEFARKVLSEA</sequence>
<feature type="domain" description="ZZ-type" evidence="51">
    <location>
        <begin position="147"/>
        <end position="199"/>
    </location>
</feature>
<dbReference type="InterPro" id="IPR024585">
    <property type="entry name" value="mTOR_dom"/>
</dbReference>
<dbReference type="GO" id="GO:0003723">
    <property type="term" value="F:RNA binding"/>
    <property type="evidence" value="ECO:0007669"/>
    <property type="project" value="UniProtKB-KW"/>
</dbReference>
<dbReference type="InterPro" id="IPR016024">
    <property type="entry name" value="ARM-type_fold"/>
</dbReference>
<dbReference type="CDD" id="cd02339">
    <property type="entry name" value="ZZ_Mind_bomb"/>
    <property type="match status" value="1"/>
</dbReference>
<evidence type="ECO:0000256" key="36">
    <source>
        <dbReference type="ARBA" id="ARBA00023242"/>
    </source>
</evidence>
<dbReference type="Gene3D" id="3.30.420.10">
    <property type="entry name" value="Ribonuclease H-like superfamily/Ribonuclease H"/>
    <property type="match status" value="1"/>
</dbReference>
<evidence type="ECO:0000256" key="39">
    <source>
        <dbReference type="ARBA" id="ARBA00048679"/>
    </source>
</evidence>
<dbReference type="InterPro" id="IPR009076">
    <property type="entry name" value="FRB_dom"/>
</dbReference>
<dbReference type="SMART" id="SM00146">
    <property type="entry name" value="PI3Kc"/>
    <property type="match status" value="1"/>
</dbReference>
<dbReference type="Pfam" id="PF13920">
    <property type="entry name" value="zf-C3HC4_3"/>
    <property type="match status" value="2"/>
</dbReference>
<evidence type="ECO:0000256" key="40">
    <source>
        <dbReference type="ARBA" id="ARBA00056224"/>
    </source>
</evidence>
<dbReference type="InterPro" id="IPR036940">
    <property type="entry name" value="PI3/4_kinase_cat_sf"/>
</dbReference>
<dbReference type="PROSITE" id="PS51190">
    <property type="entry name" value="FATC"/>
    <property type="match status" value="1"/>
</dbReference>
<evidence type="ECO:0000256" key="20">
    <source>
        <dbReference type="ARBA" id="ARBA00022741"/>
    </source>
</evidence>
<feature type="region of interest" description="Disordered" evidence="49">
    <location>
        <begin position="3354"/>
        <end position="3395"/>
    </location>
</feature>
<evidence type="ECO:0000256" key="17">
    <source>
        <dbReference type="ARBA" id="ARBA00022722"/>
    </source>
</evidence>
<dbReference type="Pfam" id="PF18346">
    <property type="entry name" value="SH3_15"/>
    <property type="match status" value="2"/>
</dbReference>
<dbReference type="Gene3D" id="1.25.10.10">
    <property type="entry name" value="Leucine-rich Repeat Variant"/>
    <property type="match status" value="4"/>
</dbReference>
<feature type="region of interest" description="Disordered" evidence="49">
    <location>
        <begin position="4656"/>
        <end position="4683"/>
    </location>
</feature>
<feature type="repeat" description="ANK" evidence="46">
    <location>
        <begin position="525"/>
        <end position="557"/>
    </location>
</feature>
<dbReference type="InterPro" id="IPR011989">
    <property type="entry name" value="ARM-like"/>
</dbReference>
<dbReference type="PROSITE" id="PS51416">
    <property type="entry name" value="MIB_HERC2"/>
    <property type="match status" value="2"/>
</dbReference>
<evidence type="ECO:0000256" key="49">
    <source>
        <dbReference type="SAM" id="MobiDB-lite"/>
    </source>
</evidence>
<dbReference type="Proteomes" id="UP001221898">
    <property type="component" value="Unassembled WGS sequence"/>
</dbReference>
<feature type="region of interest" description="Disordered" evidence="49">
    <location>
        <begin position="32"/>
        <end position="71"/>
    </location>
</feature>
<evidence type="ECO:0000256" key="42">
    <source>
        <dbReference type="ARBA" id="ARBA00070703"/>
    </source>
</evidence>
<evidence type="ECO:0000256" key="7">
    <source>
        <dbReference type="ARBA" id="ARBA00007867"/>
    </source>
</evidence>
<dbReference type="SMART" id="SM00341">
    <property type="entry name" value="HRDC"/>
    <property type="match status" value="1"/>
</dbReference>
<dbReference type="Pfam" id="PF01612">
    <property type="entry name" value="DNA_pol_A_exo1"/>
    <property type="match status" value="1"/>
</dbReference>
<evidence type="ECO:0000256" key="4">
    <source>
        <dbReference type="ARBA" id="ARBA00004604"/>
    </source>
</evidence>
<dbReference type="GO" id="GO:0006364">
    <property type="term" value="P:rRNA processing"/>
    <property type="evidence" value="ECO:0007669"/>
    <property type="project" value="UniProtKB-KW"/>
</dbReference>
<dbReference type="GO" id="GO:0010468">
    <property type="term" value="P:regulation of gene expression"/>
    <property type="evidence" value="ECO:0007669"/>
    <property type="project" value="UniProtKB-ARBA"/>
</dbReference>
<dbReference type="GO" id="GO:0005737">
    <property type="term" value="C:cytoplasm"/>
    <property type="evidence" value="ECO:0007669"/>
    <property type="project" value="UniProtKB-SubCell"/>
</dbReference>
<comment type="similarity">
    <text evidence="7">Belongs to the spermidine/spermine synthase family.</text>
</comment>
<comment type="catalytic activity">
    <reaction evidence="1">
        <text>S-ubiquitinyl-[E2 ubiquitin-conjugating enzyme]-L-cysteine + [acceptor protein]-L-lysine = [E2 ubiquitin-conjugating enzyme]-L-cysteine + N(6)-ubiquitinyl-[acceptor protein]-L-lysine.</text>
        <dbReference type="EC" id="2.3.2.27"/>
    </reaction>
</comment>
<dbReference type="CDD" id="cd02440">
    <property type="entry name" value="AdoMet_MTases"/>
    <property type="match status" value="1"/>
</dbReference>
<evidence type="ECO:0000256" key="26">
    <source>
        <dbReference type="ARBA" id="ARBA00022833"/>
    </source>
</evidence>
<dbReference type="FunFam" id="3.30.420.10:FF:000022">
    <property type="entry name" value="Exosome component 10"/>
    <property type="match status" value="1"/>
</dbReference>
<dbReference type="PROSITE" id="PS50290">
    <property type="entry name" value="PI3_4_KINASE_3"/>
    <property type="match status" value="1"/>
</dbReference>
<dbReference type="GO" id="GO:0016567">
    <property type="term" value="P:protein ubiquitination"/>
    <property type="evidence" value="ECO:0007669"/>
    <property type="project" value="InterPro"/>
</dbReference>
<dbReference type="PROSITE" id="PS50135">
    <property type="entry name" value="ZF_ZZ_2"/>
    <property type="match status" value="1"/>
</dbReference>
<keyword evidence="11" id="KW-0963">Cytoplasm</keyword>
<evidence type="ECO:0000259" key="53">
    <source>
        <dbReference type="PROSITE" id="PS50967"/>
    </source>
</evidence>
<evidence type="ECO:0000256" key="25">
    <source>
        <dbReference type="ARBA" id="ARBA00022801"/>
    </source>
</evidence>
<keyword evidence="12" id="KW-1017">Isopeptide bond</keyword>
<keyword evidence="14" id="KW-0698">rRNA processing</keyword>
<dbReference type="InterPro" id="IPR030373">
    <property type="entry name" value="PABS_CS"/>
</dbReference>
<evidence type="ECO:0000256" key="41">
    <source>
        <dbReference type="ARBA" id="ARBA00065628"/>
    </source>
</evidence>
<evidence type="ECO:0000256" key="30">
    <source>
        <dbReference type="ARBA" id="ARBA00022842"/>
    </source>
</evidence>
<dbReference type="InterPro" id="IPR037252">
    <property type="entry name" value="Mib_Herc2_sf"/>
</dbReference>
<feature type="compositionally biased region" description="Low complexity" evidence="49">
    <location>
        <begin position="3647"/>
        <end position="3664"/>
    </location>
</feature>
<dbReference type="InterPro" id="IPR030374">
    <property type="entry name" value="PABS"/>
</dbReference>
<dbReference type="FunFam" id="3.30.60.90:FF:000004">
    <property type="entry name" value="Putative E3 ubiquitin-protein ligase MIB2"/>
    <property type="match status" value="1"/>
</dbReference>
<dbReference type="Pfam" id="PF01564">
    <property type="entry name" value="Spermine_synth"/>
    <property type="match status" value="1"/>
</dbReference>
<dbReference type="InterPro" id="IPR036397">
    <property type="entry name" value="RNaseH_sf"/>
</dbReference>
<keyword evidence="26" id="KW-0862">Zinc</keyword>
<evidence type="ECO:0000256" key="35">
    <source>
        <dbReference type="ARBA" id="ARBA00023204"/>
    </source>
</evidence>
<reference evidence="58" key="1">
    <citation type="journal article" date="2023" name="Science">
        <title>Genome structures resolve the early diversification of teleost fishes.</title>
        <authorList>
            <person name="Parey E."/>
            <person name="Louis A."/>
            <person name="Montfort J."/>
            <person name="Bouchez O."/>
            <person name="Roques C."/>
            <person name="Iampietro C."/>
            <person name="Lluch J."/>
            <person name="Castinel A."/>
            <person name="Donnadieu C."/>
            <person name="Desvignes T."/>
            <person name="Floi Bucao C."/>
            <person name="Jouanno E."/>
            <person name="Wen M."/>
            <person name="Mejri S."/>
            <person name="Dirks R."/>
            <person name="Jansen H."/>
            <person name="Henkel C."/>
            <person name="Chen W.J."/>
            <person name="Zahm M."/>
            <person name="Cabau C."/>
            <person name="Klopp C."/>
            <person name="Thompson A.W."/>
            <person name="Robinson-Rechavi M."/>
            <person name="Braasch I."/>
            <person name="Lecointre G."/>
            <person name="Bobe J."/>
            <person name="Postlethwait J.H."/>
            <person name="Berthelot C."/>
            <person name="Roest Crollius H."/>
            <person name="Guiguen Y."/>
        </authorList>
    </citation>
    <scope>NUCLEOTIDE SEQUENCE</scope>
    <source>
        <strain evidence="58">NC1722</strain>
    </source>
</reference>
<dbReference type="InterPro" id="IPR043145">
    <property type="entry name" value="Znf_ZZ_sf"/>
</dbReference>
<dbReference type="FunFam" id="3.30.40.10:FF:000094">
    <property type="entry name" value="E3 ubiquitin-protein ligase MIB2 isoform X1"/>
    <property type="match status" value="1"/>
</dbReference>
<feature type="region of interest" description="Disordered" evidence="49">
    <location>
        <begin position="4830"/>
        <end position="4874"/>
    </location>
</feature>
<dbReference type="GO" id="GO:0031931">
    <property type="term" value="C:TORC1 complex"/>
    <property type="evidence" value="ECO:0007669"/>
    <property type="project" value="TreeGrafter"/>
</dbReference>
<dbReference type="InterPro" id="IPR000433">
    <property type="entry name" value="Znf_ZZ"/>
</dbReference>
<evidence type="ECO:0000256" key="37">
    <source>
        <dbReference type="ARBA" id="ARBA00043957"/>
    </source>
</evidence>
<dbReference type="CDD" id="cd16726">
    <property type="entry name" value="RING-HC_MIB2_rpt1"/>
    <property type="match status" value="1"/>
</dbReference>
<dbReference type="Gene3D" id="3.40.50.150">
    <property type="entry name" value="Vaccinia Virus protein VP39"/>
    <property type="match status" value="1"/>
</dbReference>
<feature type="repeat" description="ANK" evidence="46">
    <location>
        <begin position="558"/>
        <end position="590"/>
    </location>
</feature>
<dbReference type="Pfam" id="PF00454">
    <property type="entry name" value="PI3_PI4_kinase"/>
    <property type="match status" value="1"/>
</dbReference>
<keyword evidence="28" id="KW-0269">Exonuclease</keyword>
<comment type="similarity">
    <text evidence="8">Belongs to the PI3/PI4-kinase family.</text>
</comment>
<dbReference type="Gene3D" id="3.30.40.10">
    <property type="entry name" value="Zinc/RING finger domain, C3HC4 (zinc finger)"/>
    <property type="match status" value="2"/>
</dbReference>
<dbReference type="InterPro" id="IPR000403">
    <property type="entry name" value="PI3/4_kinase_cat_dom"/>
</dbReference>
<dbReference type="PROSITE" id="PS50088">
    <property type="entry name" value="ANK_REPEAT"/>
    <property type="match status" value="4"/>
</dbReference>
<feature type="domain" description="PABS" evidence="54">
    <location>
        <begin position="4905"/>
        <end position="5061"/>
    </location>
</feature>
<evidence type="ECO:0000259" key="54">
    <source>
        <dbReference type="PROSITE" id="PS51006"/>
    </source>
</evidence>
<dbReference type="Pfam" id="PF00569">
    <property type="entry name" value="ZZ"/>
    <property type="match status" value="1"/>
</dbReference>
<dbReference type="SMART" id="SM01346">
    <property type="entry name" value="DUF3385"/>
    <property type="match status" value="1"/>
</dbReference>
<dbReference type="GO" id="GO:0016242">
    <property type="term" value="P:negative regulation of macroautophagy"/>
    <property type="evidence" value="ECO:0007669"/>
    <property type="project" value="TreeGrafter"/>
</dbReference>
<comment type="subcellular location">
    <subcellularLocation>
        <location evidence="3">Cytoplasm</location>
    </subcellularLocation>
    <subcellularLocation>
        <location evidence="4">Nucleus</location>
        <location evidence="4">Nucleolus</location>
    </subcellularLocation>
    <subcellularLocation>
        <location evidence="5">Nucleus</location>
        <location evidence="5">Nucleoplasm</location>
    </subcellularLocation>
</comment>
<comment type="subunit">
    <text evidence="41">Component of the RNA exosome complex. The catalytically inactive RNA exosome core complex (Exo-9) associates with the catalytic subunit EXOSC10/RRP6 (via its N-terminus). Exo-9 may associate with DIS3 to form the nucleolar exosome complex, or DIS3L to form the cytoplasmic exosome complex. The RNA exosome complex interacts with cofactors C1D/RRP47, MPHOSPH6/MPP6 and MTREX/MTR4. Interacts with MTREX; the interaction with MTREX mediates the association of MTREX with nuclear RNA exosomes. Part of the small subunit (SSU) processome, composed of more than 70 proteins and the RNA chaperone small nucleolar RNA (snoRNA) U3. Interacts with ALYREF/THOC4. Interacts with DHX36; this interaction occurs in a RNase-insensitive manner. Interacts with NRDE2. Interacts (via C-terminus) with USP36 (via C-terminus); the interaction is facilitated by the association with RNA and promotes sumoylation of EXOSC10.</text>
</comment>
<dbReference type="PANTHER" id="PTHR11139">
    <property type="entry name" value="ATAXIA TELANGIECTASIA MUTATED ATM -RELATED"/>
    <property type="match status" value="1"/>
</dbReference>
<keyword evidence="27" id="KW-0271">Exosome</keyword>
<comment type="similarity">
    <text evidence="37">Belongs to the exosome component 10/RRP6 family.</text>
</comment>
<dbReference type="GO" id="GO:0006596">
    <property type="term" value="P:polyamine biosynthetic process"/>
    <property type="evidence" value="ECO:0007669"/>
    <property type="project" value="UniProtKB-UniRule"/>
</dbReference>
<dbReference type="FunFam" id="1.10.1070.11:FF:000074">
    <property type="entry name" value="DJ576K7.1 (FK506 binding protein 12-rapamycin associated protein 1)"/>
    <property type="match status" value="1"/>
</dbReference>
<keyword evidence="21" id="KW-0227">DNA damage</keyword>
<comment type="pathway">
    <text evidence="6">Protein modification; protein ubiquitination.</text>
</comment>
<evidence type="ECO:0000259" key="52">
    <source>
        <dbReference type="PROSITE" id="PS50290"/>
    </source>
</evidence>
<dbReference type="Pfam" id="PF08771">
    <property type="entry name" value="FRB_dom"/>
    <property type="match status" value="2"/>
</dbReference>
<keyword evidence="25" id="KW-0378">Hydrolase</keyword>
<evidence type="ECO:0000256" key="2">
    <source>
        <dbReference type="ARBA" id="ARBA00001946"/>
    </source>
</evidence>
<dbReference type="PROSITE" id="PS00916">
    <property type="entry name" value="PI3_4_KINASE_2"/>
    <property type="match status" value="1"/>
</dbReference>
<evidence type="ECO:0000256" key="45">
    <source>
        <dbReference type="ARBA" id="ARBA00080621"/>
    </source>
</evidence>
<keyword evidence="35" id="KW-0234">DNA repair</keyword>
<dbReference type="InterPro" id="IPR018936">
    <property type="entry name" value="PI3/4_kinase_CS"/>
</dbReference>
<dbReference type="PANTHER" id="PTHR11139:SF9">
    <property type="entry name" value="SERINE_THREONINE-PROTEIN KINASE MTOR"/>
    <property type="match status" value="1"/>
</dbReference>
<evidence type="ECO:0000256" key="27">
    <source>
        <dbReference type="ARBA" id="ARBA00022835"/>
    </source>
</evidence>
<evidence type="ECO:0000256" key="21">
    <source>
        <dbReference type="ARBA" id="ARBA00022763"/>
    </source>
</evidence>
<evidence type="ECO:0000256" key="23">
    <source>
        <dbReference type="ARBA" id="ARBA00022777"/>
    </source>
</evidence>
<evidence type="ECO:0000256" key="8">
    <source>
        <dbReference type="ARBA" id="ARBA00011031"/>
    </source>
</evidence>
<evidence type="ECO:0000259" key="55">
    <source>
        <dbReference type="PROSITE" id="PS51189"/>
    </source>
</evidence>
<dbReference type="FunFam" id="1.10.1070.11:FF:000058">
    <property type="entry name" value="MTOR isoform 6"/>
    <property type="match status" value="1"/>
</dbReference>
<keyword evidence="15" id="KW-0597">Phosphoprotein</keyword>
<dbReference type="InterPro" id="IPR011990">
    <property type="entry name" value="TPR-like_helical_dom_sf"/>
</dbReference>
<feature type="domain" description="RING-type" evidence="50">
    <location>
        <begin position="1336"/>
        <end position="1369"/>
    </location>
</feature>
<dbReference type="GO" id="GO:0006281">
    <property type="term" value="P:DNA repair"/>
    <property type="evidence" value="ECO:0007669"/>
    <property type="project" value="UniProtKB-KW"/>
</dbReference>
<dbReference type="GO" id="GO:0004674">
    <property type="term" value="F:protein serine/threonine kinase activity"/>
    <property type="evidence" value="ECO:0007669"/>
    <property type="project" value="UniProtKB-KW"/>
</dbReference>
<evidence type="ECO:0000256" key="11">
    <source>
        <dbReference type="ARBA" id="ARBA00022490"/>
    </source>
</evidence>
<dbReference type="EMBL" id="JAINUG010000221">
    <property type="protein sequence ID" value="KAJ8386853.1"/>
    <property type="molecule type" value="Genomic_DNA"/>
</dbReference>
<evidence type="ECO:0000256" key="1">
    <source>
        <dbReference type="ARBA" id="ARBA00000900"/>
    </source>
</evidence>
<dbReference type="InterPro" id="IPR002110">
    <property type="entry name" value="Ankyrin_rpt"/>
</dbReference>
<dbReference type="Pfam" id="PF23593">
    <property type="entry name" value="HEAT_ATR"/>
    <property type="match status" value="1"/>
</dbReference>
<evidence type="ECO:0000256" key="31">
    <source>
        <dbReference type="ARBA" id="ARBA00022843"/>
    </source>
</evidence>
<evidence type="ECO:0000259" key="57">
    <source>
        <dbReference type="PROSITE" id="PS51416"/>
    </source>
</evidence>
<keyword evidence="19" id="KW-0677">Repeat</keyword>
<keyword evidence="18" id="KW-0479">Metal-binding</keyword>
<dbReference type="GO" id="GO:0007219">
    <property type="term" value="P:Notch signaling pathway"/>
    <property type="evidence" value="ECO:0007669"/>
    <property type="project" value="UniProtKB-KW"/>
</dbReference>
<feature type="repeat" description="ANK" evidence="46">
    <location>
        <begin position="1090"/>
        <end position="1122"/>
    </location>
</feature>
<dbReference type="SMART" id="SM00248">
    <property type="entry name" value="ANK"/>
    <property type="match status" value="7"/>
</dbReference>
<comment type="cofactor">
    <cofactor evidence="2">
        <name>Mg(2+)</name>
        <dbReference type="ChEBI" id="CHEBI:18420"/>
    </cofactor>
</comment>
<dbReference type="FunFam" id="1.25.10.10:FF:000094">
    <property type="entry name" value="Serine/threonine-protein kinase mTOR"/>
    <property type="match status" value="1"/>
</dbReference>
<dbReference type="PROSITE" id="PS50297">
    <property type="entry name" value="ANK_REP_REGION"/>
    <property type="match status" value="4"/>
</dbReference>
<dbReference type="PROSITE" id="PS50089">
    <property type="entry name" value="ZF_RING_2"/>
    <property type="match status" value="1"/>
</dbReference>
<name>A0AAD7RML3_9TELE</name>
<feature type="active site" description="Proton acceptor" evidence="48">
    <location>
        <position position="4981"/>
    </location>
</feature>
<feature type="domain" description="PI3K/PI4K catalytic" evidence="52">
    <location>
        <begin position="3755"/>
        <end position="4068"/>
    </location>
</feature>
<keyword evidence="30" id="KW-0460">Magnesium</keyword>
<dbReference type="GO" id="GO:0038202">
    <property type="term" value="P:TORC1 signaling"/>
    <property type="evidence" value="ECO:0007669"/>
    <property type="project" value="TreeGrafter"/>
</dbReference>
<evidence type="ECO:0000256" key="32">
    <source>
        <dbReference type="ARBA" id="ARBA00022884"/>
    </source>
</evidence>
<dbReference type="FunFam" id="3.30.1010.10:FF:000004">
    <property type="entry name" value="Serine/threonine-protein kinase TOR"/>
    <property type="match status" value="1"/>
</dbReference>
<dbReference type="GO" id="GO:0000176">
    <property type="term" value="C:nuclear exosome (RNase complex)"/>
    <property type="evidence" value="ECO:0007669"/>
    <property type="project" value="InterPro"/>
</dbReference>
<dbReference type="InterPro" id="IPR044876">
    <property type="entry name" value="HRDC_dom_sf"/>
</dbReference>
<feature type="region of interest" description="Disordered" evidence="49">
    <location>
        <begin position="995"/>
        <end position="1053"/>
    </location>
</feature>
<feature type="compositionally biased region" description="Basic and acidic residues" evidence="49">
    <location>
        <begin position="4785"/>
        <end position="4813"/>
    </location>
</feature>
<dbReference type="EC" id="2.7.11.1" evidence="10"/>
<evidence type="ECO:0000256" key="10">
    <source>
        <dbReference type="ARBA" id="ARBA00012513"/>
    </source>
</evidence>
<dbReference type="PROSITE" id="PS51006">
    <property type="entry name" value="PABS_2"/>
    <property type="match status" value="1"/>
</dbReference>
<dbReference type="Gene3D" id="3.30.1010.10">
    <property type="entry name" value="Phosphatidylinositol 3-kinase Catalytic Subunit, Chain A, domain 4"/>
    <property type="match status" value="1"/>
</dbReference>
<dbReference type="InterPro" id="IPR049559">
    <property type="entry name" value="Rrp6p-like_exo"/>
</dbReference>
<evidence type="ECO:0000256" key="28">
    <source>
        <dbReference type="ARBA" id="ARBA00022839"/>
    </source>
</evidence>
<evidence type="ECO:0000256" key="9">
    <source>
        <dbReference type="ARBA" id="ARBA00012483"/>
    </source>
</evidence>
<dbReference type="SUPFAM" id="SSF56112">
    <property type="entry name" value="Protein kinase-like (PK-like)"/>
    <property type="match status" value="1"/>
</dbReference>
<evidence type="ECO:0000259" key="56">
    <source>
        <dbReference type="PROSITE" id="PS51190"/>
    </source>
</evidence>
<feature type="domain" description="MIB/HERC2" evidence="57">
    <location>
        <begin position="210"/>
        <end position="288"/>
    </location>
</feature>
<dbReference type="Pfam" id="PF06701">
    <property type="entry name" value="MIB_HERC2"/>
    <property type="match status" value="2"/>
</dbReference>
<dbReference type="InterPro" id="IPR036738">
    <property type="entry name" value="FRB_sf"/>
</dbReference>
<dbReference type="SMART" id="SM01345">
    <property type="entry name" value="Rapamycin_bind"/>
    <property type="match status" value="1"/>
</dbReference>
<dbReference type="Gene3D" id="1.10.150.80">
    <property type="entry name" value="HRDC domain"/>
    <property type="match status" value="1"/>
</dbReference>
<keyword evidence="33" id="KW-0914">Notch signaling pathway</keyword>
<evidence type="ECO:0000259" key="51">
    <source>
        <dbReference type="PROSITE" id="PS50135"/>
    </source>
</evidence>
<dbReference type="FunFam" id="1.25.10.10:FF:000083">
    <property type="entry name" value="Serine/threonine-protein kinase TOR"/>
    <property type="match status" value="1"/>
</dbReference>
<dbReference type="Gene3D" id="3.30.60.90">
    <property type="match status" value="1"/>
</dbReference>
<organism evidence="58 59">
    <name type="scientific">Aldrovandia affinis</name>
    <dbReference type="NCBI Taxonomy" id="143900"/>
    <lineage>
        <taxon>Eukaryota</taxon>
        <taxon>Metazoa</taxon>
        <taxon>Chordata</taxon>
        <taxon>Craniata</taxon>
        <taxon>Vertebrata</taxon>
        <taxon>Euteleostomi</taxon>
        <taxon>Actinopterygii</taxon>
        <taxon>Neopterygii</taxon>
        <taxon>Teleostei</taxon>
        <taxon>Notacanthiformes</taxon>
        <taxon>Halosauridae</taxon>
        <taxon>Aldrovandia</taxon>
    </lineage>
</organism>
<dbReference type="Pfam" id="PF02260">
    <property type="entry name" value="FATC"/>
    <property type="match status" value="1"/>
</dbReference>
<evidence type="ECO:0000256" key="14">
    <source>
        <dbReference type="ARBA" id="ARBA00022552"/>
    </source>
</evidence>
<dbReference type="SUPFAM" id="SSF159034">
    <property type="entry name" value="Mib/herc2 domain-like"/>
    <property type="match status" value="2"/>
</dbReference>
<dbReference type="SUPFAM" id="SSF53098">
    <property type="entry name" value="Ribonuclease H-like"/>
    <property type="match status" value="1"/>
</dbReference>
<comment type="caution">
    <text evidence="58">The sequence shown here is derived from an EMBL/GenBank/DDBJ whole genome shotgun (WGS) entry which is preliminary data.</text>
</comment>
<evidence type="ECO:0000313" key="58">
    <source>
        <dbReference type="EMBL" id="KAJ8386853.1"/>
    </source>
</evidence>
<dbReference type="PROSITE" id="PS00915">
    <property type="entry name" value="PI3_4_KINASE_1"/>
    <property type="match status" value="1"/>
</dbReference>
<evidence type="ECO:0000256" key="15">
    <source>
        <dbReference type="ARBA" id="ARBA00022553"/>
    </source>
</evidence>
<dbReference type="PROSITE" id="PS51189">
    <property type="entry name" value="FAT"/>
    <property type="match status" value="1"/>
</dbReference>
<evidence type="ECO:0000256" key="46">
    <source>
        <dbReference type="PROSITE-ProRule" id="PRU00023"/>
    </source>
</evidence>
<feature type="domain" description="FATC" evidence="56">
    <location>
        <begin position="4116"/>
        <end position="4148"/>
    </location>
</feature>
<dbReference type="InterPro" id="IPR042056">
    <property type="entry name" value="MIB1/2_ZZ"/>
</dbReference>
<dbReference type="SUPFAM" id="SSF53335">
    <property type="entry name" value="S-adenosyl-L-methionine-dependent methyltransferases"/>
    <property type="match status" value="1"/>
</dbReference>
<keyword evidence="13" id="KW-0723">Serine/threonine-protein kinase</keyword>
<evidence type="ECO:0000256" key="5">
    <source>
        <dbReference type="ARBA" id="ARBA00004642"/>
    </source>
</evidence>
<keyword evidence="24" id="KW-0833">Ubl conjugation pathway</keyword>
<evidence type="ECO:0000256" key="47">
    <source>
        <dbReference type="PROSITE-ProRule" id="PRU00228"/>
    </source>
</evidence>
<dbReference type="GO" id="GO:0005654">
    <property type="term" value="C:nucleoplasm"/>
    <property type="evidence" value="ECO:0007669"/>
    <property type="project" value="UniProtKB-SubCell"/>
</dbReference>
<dbReference type="GO" id="GO:0031932">
    <property type="term" value="C:TORC2 complex"/>
    <property type="evidence" value="ECO:0007669"/>
    <property type="project" value="TreeGrafter"/>
</dbReference>
<feature type="domain" description="HRDC" evidence="53">
    <location>
        <begin position="4562"/>
        <end position="4642"/>
    </location>
</feature>
<dbReference type="SUPFAM" id="SSF47212">
    <property type="entry name" value="FKBP12-rapamycin-binding domain of FKBP-rapamycin-associated protein (FRAP)"/>
    <property type="match status" value="2"/>
</dbReference>
<dbReference type="InterPro" id="IPR050517">
    <property type="entry name" value="DDR_Repair_Kinase"/>
</dbReference>
<proteinExistence type="inferred from homology"/>
<dbReference type="InterPro" id="IPR001841">
    <property type="entry name" value="Znf_RING"/>
</dbReference>
<evidence type="ECO:0000256" key="12">
    <source>
        <dbReference type="ARBA" id="ARBA00022499"/>
    </source>
</evidence>
<dbReference type="GO" id="GO:0005524">
    <property type="term" value="F:ATP binding"/>
    <property type="evidence" value="ECO:0007669"/>
    <property type="project" value="UniProtKB-KW"/>
</dbReference>
<dbReference type="Pfam" id="PF00570">
    <property type="entry name" value="HRDC"/>
    <property type="match status" value="1"/>
</dbReference>
<dbReference type="CDD" id="cd06147">
    <property type="entry name" value="Rrp6p_like_exo"/>
    <property type="match status" value="1"/>
</dbReference>
<comment type="catalytic activity">
    <reaction evidence="38">
        <text>L-threonyl-[protein] + ATP = O-phospho-L-threonyl-[protein] + ADP + H(+)</text>
        <dbReference type="Rhea" id="RHEA:46608"/>
        <dbReference type="Rhea" id="RHEA-COMP:11060"/>
        <dbReference type="Rhea" id="RHEA-COMP:11605"/>
        <dbReference type="ChEBI" id="CHEBI:15378"/>
        <dbReference type="ChEBI" id="CHEBI:30013"/>
        <dbReference type="ChEBI" id="CHEBI:30616"/>
        <dbReference type="ChEBI" id="CHEBI:61977"/>
        <dbReference type="ChEBI" id="CHEBI:456216"/>
        <dbReference type="EC" id="2.7.11.1"/>
    </reaction>
</comment>
<feature type="compositionally biased region" description="Low complexity" evidence="49">
    <location>
        <begin position="3365"/>
        <end position="3378"/>
    </location>
</feature>
<dbReference type="Gene3D" id="1.25.40.20">
    <property type="entry name" value="Ankyrin repeat-containing domain"/>
    <property type="match status" value="2"/>
</dbReference>
<keyword evidence="36" id="KW-0539">Nucleus</keyword>
<evidence type="ECO:0000256" key="3">
    <source>
        <dbReference type="ARBA" id="ARBA00004496"/>
    </source>
</evidence>
<dbReference type="FunFam" id="1.10.150.80:FF:000001">
    <property type="entry name" value="Putative exosome component 10"/>
    <property type="match status" value="1"/>
</dbReference>
<keyword evidence="34 46" id="KW-0040">ANK repeat</keyword>
<evidence type="ECO:0000256" key="18">
    <source>
        <dbReference type="ARBA" id="ARBA00022723"/>
    </source>
</evidence>
<dbReference type="PROSITE" id="PS50967">
    <property type="entry name" value="HRDC"/>
    <property type="match status" value="1"/>
</dbReference>
<dbReference type="SUPFAM" id="SSF47819">
    <property type="entry name" value="HRDC-like"/>
    <property type="match status" value="1"/>
</dbReference>
<dbReference type="GO" id="GO:0061630">
    <property type="term" value="F:ubiquitin protein ligase activity"/>
    <property type="evidence" value="ECO:0007669"/>
    <property type="project" value="UniProtKB-EC"/>
</dbReference>
<dbReference type="InterPro" id="IPR029063">
    <property type="entry name" value="SAM-dependent_MTases_sf"/>
</dbReference>
<evidence type="ECO:0000256" key="43">
    <source>
        <dbReference type="ARBA" id="ARBA00071885"/>
    </source>
</evidence>
<evidence type="ECO:0000256" key="48">
    <source>
        <dbReference type="PROSITE-ProRule" id="PRU00354"/>
    </source>
</evidence>
<dbReference type="Pfam" id="PF02259">
    <property type="entry name" value="FAT"/>
    <property type="match status" value="1"/>
</dbReference>
<keyword evidence="20" id="KW-0547">Nucleotide-binding</keyword>
<evidence type="ECO:0000256" key="24">
    <source>
        <dbReference type="ARBA" id="ARBA00022786"/>
    </source>
</evidence>
<dbReference type="FunFam" id="2.30.30.40:FF:000044">
    <property type="entry name" value="E3 ubiquitin-protein ligase MIB2, putative"/>
    <property type="match status" value="1"/>
</dbReference>
<dbReference type="SMART" id="SM01343">
    <property type="entry name" value="FATC"/>
    <property type="match status" value="1"/>
</dbReference>
<comment type="function">
    <text evidence="40">E3 ubiquitin-protein ligase that mediates ubiquitination of Delta receptors, which act as ligands of Notch proteins. Positively regulates the Delta-mediated Notch signaling by ubiquitinating the intracellular domain of Delta, leading to endocytosis of Delta receptors.</text>
</comment>
<feature type="repeat" description="ANK" evidence="46">
    <location>
        <begin position="591"/>
        <end position="623"/>
    </location>
</feature>
<evidence type="ECO:0000259" key="50">
    <source>
        <dbReference type="PROSITE" id="PS50089"/>
    </source>
</evidence>
<dbReference type="CDD" id="cd05169">
    <property type="entry name" value="PIKKc_TOR"/>
    <property type="match status" value="1"/>
</dbReference>
<dbReference type="SUPFAM" id="SSF48371">
    <property type="entry name" value="ARM repeat"/>
    <property type="match status" value="1"/>
</dbReference>
<evidence type="ECO:0000313" key="59">
    <source>
        <dbReference type="Proteomes" id="UP001221898"/>
    </source>
</evidence>